<dbReference type="OrthoDB" id="420187at2759"/>
<dbReference type="InterPro" id="IPR001394">
    <property type="entry name" value="Peptidase_C19_UCH"/>
</dbReference>
<dbReference type="Proteomes" id="UP000536381">
    <property type="component" value="Unassembled WGS sequence"/>
</dbReference>
<proteinExistence type="predicted"/>
<evidence type="ECO:0000313" key="3">
    <source>
        <dbReference type="Proteomes" id="UP000536381"/>
    </source>
</evidence>
<dbReference type="InterPro" id="IPR050164">
    <property type="entry name" value="Peptidase_C19"/>
</dbReference>
<dbReference type="GO" id="GO:0016579">
    <property type="term" value="P:protein deubiquitination"/>
    <property type="evidence" value="ECO:0007669"/>
    <property type="project" value="InterPro"/>
</dbReference>
<keyword evidence="3" id="KW-1185">Reference proteome</keyword>
<dbReference type="Pfam" id="PF00443">
    <property type="entry name" value="UCH"/>
    <property type="match status" value="1"/>
</dbReference>
<dbReference type="GO" id="GO:0004843">
    <property type="term" value="F:cysteine-type deubiquitinase activity"/>
    <property type="evidence" value="ECO:0007669"/>
    <property type="project" value="InterPro"/>
</dbReference>
<dbReference type="AlphaFoldDB" id="A0A7L2II32"/>
<dbReference type="InterPro" id="IPR028889">
    <property type="entry name" value="USP"/>
</dbReference>
<dbReference type="InterPro" id="IPR018200">
    <property type="entry name" value="USP_CS"/>
</dbReference>
<organism evidence="2 3">
    <name type="scientific">Semnornis frantzii</name>
    <dbReference type="NCBI Taxonomy" id="91796"/>
    <lineage>
        <taxon>Eukaryota</taxon>
        <taxon>Metazoa</taxon>
        <taxon>Chordata</taxon>
        <taxon>Craniata</taxon>
        <taxon>Vertebrata</taxon>
        <taxon>Euteleostomi</taxon>
        <taxon>Archelosauria</taxon>
        <taxon>Archosauria</taxon>
        <taxon>Dinosauria</taxon>
        <taxon>Saurischia</taxon>
        <taxon>Theropoda</taxon>
        <taxon>Coelurosauria</taxon>
        <taxon>Aves</taxon>
        <taxon>Neognathae</taxon>
        <taxon>Neoaves</taxon>
        <taxon>Telluraves</taxon>
        <taxon>Coraciimorphae</taxon>
        <taxon>Piciformes</taxon>
        <taxon>Ramphastidae</taxon>
        <taxon>Semnornis</taxon>
    </lineage>
</organism>
<dbReference type="PROSITE" id="PS00972">
    <property type="entry name" value="USP_1"/>
    <property type="match status" value="1"/>
</dbReference>
<dbReference type="InterPro" id="IPR038765">
    <property type="entry name" value="Papain-like_cys_pep_sf"/>
</dbReference>
<dbReference type="PANTHER" id="PTHR24006">
    <property type="entry name" value="UBIQUITIN CARBOXYL-TERMINAL HYDROLASE"/>
    <property type="match status" value="1"/>
</dbReference>
<comment type="caution">
    <text evidence="2">The sequence shown here is derived from an EMBL/GenBank/DDBJ whole genome shotgun (WGS) entry which is preliminary data.</text>
</comment>
<reference evidence="2 3" key="1">
    <citation type="submission" date="2019-09" db="EMBL/GenBank/DDBJ databases">
        <title>Bird 10,000 Genomes (B10K) Project - Family phase.</title>
        <authorList>
            <person name="Zhang G."/>
        </authorList>
    </citation>
    <scope>NUCLEOTIDE SEQUENCE [LARGE SCALE GENOMIC DNA]</scope>
    <source>
        <strain evidence="2">B10K-DU-001-42</strain>
        <tissue evidence="2">Muscle</tissue>
    </source>
</reference>
<feature type="domain" description="USP" evidence="1">
    <location>
        <begin position="27"/>
        <end position="351"/>
    </location>
</feature>
<dbReference type="EMBL" id="VWYK01060906">
    <property type="protein sequence ID" value="NXR10577.1"/>
    <property type="molecule type" value="Genomic_DNA"/>
</dbReference>
<dbReference type="PROSITE" id="PS00973">
    <property type="entry name" value="USP_2"/>
    <property type="match status" value="1"/>
</dbReference>
<dbReference type="GO" id="GO:0005634">
    <property type="term" value="C:nucleus"/>
    <property type="evidence" value="ECO:0007669"/>
    <property type="project" value="TreeGrafter"/>
</dbReference>
<evidence type="ECO:0000313" key="2">
    <source>
        <dbReference type="EMBL" id="NXR10577.1"/>
    </source>
</evidence>
<accession>A0A7L2II32</accession>
<feature type="non-terminal residue" evidence="2">
    <location>
        <position position="1"/>
    </location>
</feature>
<evidence type="ECO:0000259" key="1">
    <source>
        <dbReference type="PROSITE" id="PS50235"/>
    </source>
</evidence>
<dbReference type="GO" id="GO:0042981">
    <property type="term" value="P:regulation of apoptotic process"/>
    <property type="evidence" value="ECO:0007669"/>
    <property type="project" value="TreeGrafter"/>
</dbReference>
<dbReference type="GO" id="GO:0005829">
    <property type="term" value="C:cytosol"/>
    <property type="evidence" value="ECO:0007669"/>
    <property type="project" value="TreeGrafter"/>
</dbReference>
<gene>
    <name evidence="2" type="primary">Usp42_1</name>
    <name evidence="2" type="ORF">SEMFRA_R04699</name>
</gene>
<keyword evidence="2" id="KW-0378">Hydrolase</keyword>
<protein>
    <submittedName>
        <fullName evidence="2">UBP42 hydrolase</fullName>
    </submittedName>
</protein>
<dbReference type="Gene3D" id="3.90.70.10">
    <property type="entry name" value="Cysteine proteinases"/>
    <property type="match status" value="1"/>
</dbReference>
<feature type="non-terminal residue" evidence="2">
    <location>
        <position position="351"/>
    </location>
</feature>
<sequence length="351" mass="38959">EGMALPERILSSEEICLQWQQSQGAGAGLYNLGQTCFMNSVLQCLTYTPPLANYFLSGLYRCSCKQEDFCMMCAMEAHICDVLKCAGCVLVPMSVIDNLYRKSRQELFHVFFHFCSRAPLTSPFLGTGKHFLCGRQEDAHEFLCFMLLAMQRACPTGSSSSGVCSQSRNIIRQIFEGLLRSRLTCLSCKAVSDSCEAFLDVPLDIKEASSVSTALQDFMQPEMLDGTNCITCRSCDTVAAASKAFSIQEAPAVLMLFLKRFSMTGRKLGKAVEFPLNLDLRPYMSQAGGEPCPYSLYAVLVHRGDSCASGHYFCYVKASNGLWYHIDDSSLMPCNVGTVLQEQAYLLFYVR</sequence>
<dbReference type="PANTHER" id="PTHR24006:SF727">
    <property type="entry name" value="UBIQUITIN CARBOXYL-TERMINAL HYDROLASE 42"/>
    <property type="match status" value="1"/>
</dbReference>
<dbReference type="SUPFAM" id="SSF54001">
    <property type="entry name" value="Cysteine proteinases"/>
    <property type="match status" value="1"/>
</dbReference>
<name>A0A7L2II32_9PICI</name>
<dbReference type="PROSITE" id="PS50235">
    <property type="entry name" value="USP_3"/>
    <property type="match status" value="1"/>
</dbReference>